<gene>
    <name evidence="3" type="ORF">GCM10011609_71530</name>
</gene>
<organism evidence="3 4">
    <name type="scientific">Lentzea pudingi</name>
    <dbReference type="NCBI Taxonomy" id="1789439"/>
    <lineage>
        <taxon>Bacteria</taxon>
        <taxon>Bacillati</taxon>
        <taxon>Actinomycetota</taxon>
        <taxon>Actinomycetes</taxon>
        <taxon>Pseudonocardiales</taxon>
        <taxon>Pseudonocardiaceae</taxon>
        <taxon>Lentzea</taxon>
    </lineage>
</organism>
<dbReference type="InterPro" id="IPR007111">
    <property type="entry name" value="NACHT_NTPase"/>
</dbReference>
<dbReference type="Proteomes" id="UP000597656">
    <property type="component" value="Unassembled WGS sequence"/>
</dbReference>
<keyword evidence="4" id="KW-1185">Reference proteome</keyword>
<evidence type="ECO:0000259" key="2">
    <source>
        <dbReference type="PROSITE" id="PS50837"/>
    </source>
</evidence>
<comment type="caution">
    <text evidence="3">The sequence shown here is derived from an EMBL/GenBank/DDBJ whole genome shotgun (WGS) entry which is preliminary data.</text>
</comment>
<feature type="transmembrane region" description="Helical" evidence="1">
    <location>
        <begin position="573"/>
        <end position="593"/>
    </location>
</feature>
<dbReference type="RefSeq" id="WP_189159297.1">
    <property type="nucleotide sequence ID" value="NZ_BMNC01000015.1"/>
</dbReference>
<feature type="transmembrane region" description="Helical" evidence="1">
    <location>
        <begin position="689"/>
        <end position="706"/>
    </location>
</feature>
<dbReference type="PROSITE" id="PS50837">
    <property type="entry name" value="NACHT"/>
    <property type="match status" value="1"/>
</dbReference>
<name>A0ABQ2IS72_9PSEU</name>
<evidence type="ECO:0000313" key="4">
    <source>
        <dbReference type="Proteomes" id="UP000597656"/>
    </source>
</evidence>
<dbReference type="Gene3D" id="3.40.50.300">
    <property type="entry name" value="P-loop containing nucleotide triphosphate hydrolases"/>
    <property type="match status" value="1"/>
</dbReference>
<feature type="transmembrane region" description="Helical" evidence="1">
    <location>
        <begin position="631"/>
        <end position="651"/>
    </location>
</feature>
<accession>A0ABQ2IS72</accession>
<reference evidence="4" key="1">
    <citation type="journal article" date="2019" name="Int. J. Syst. Evol. Microbiol.">
        <title>The Global Catalogue of Microorganisms (GCM) 10K type strain sequencing project: providing services to taxonomists for standard genome sequencing and annotation.</title>
        <authorList>
            <consortium name="The Broad Institute Genomics Platform"/>
            <consortium name="The Broad Institute Genome Sequencing Center for Infectious Disease"/>
            <person name="Wu L."/>
            <person name="Ma J."/>
        </authorList>
    </citation>
    <scope>NUCLEOTIDE SEQUENCE [LARGE SCALE GENOMIC DNA]</scope>
    <source>
        <strain evidence="4">CGMCC 4.7319</strain>
    </source>
</reference>
<feature type="transmembrane region" description="Helical" evidence="1">
    <location>
        <begin position="600"/>
        <end position="625"/>
    </location>
</feature>
<keyword evidence="1" id="KW-1133">Transmembrane helix</keyword>
<dbReference type="SUPFAM" id="SSF52540">
    <property type="entry name" value="P-loop containing nucleoside triphosphate hydrolases"/>
    <property type="match status" value="1"/>
</dbReference>
<dbReference type="EMBL" id="BMNC01000015">
    <property type="protein sequence ID" value="GGN20058.1"/>
    <property type="molecule type" value="Genomic_DNA"/>
</dbReference>
<feature type="transmembrane region" description="Helical" evidence="1">
    <location>
        <begin position="712"/>
        <end position="736"/>
    </location>
</feature>
<protein>
    <recommendedName>
        <fullName evidence="2">NACHT domain-containing protein</fullName>
    </recommendedName>
</protein>
<evidence type="ECO:0000256" key="1">
    <source>
        <dbReference type="SAM" id="Phobius"/>
    </source>
</evidence>
<evidence type="ECO:0000313" key="3">
    <source>
        <dbReference type="EMBL" id="GGN20058.1"/>
    </source>
</evidence>
<feature type="transmembrane region" description="Helical" evidence="1">
    <location>
        <begin position="780"/>
        <end position="813"/>
    </location>
</feature>
<keyword evidence="1" id="KW-0472">Membrane</keyword>
<feature type="domain" description="NACHT" evidence="2">
    <location>
        <begin position="308"/>
        <end position="430"/>
    </location>
</feature>
<keyword evidence="1" id="KW-0812">Transmembrane</keyword>
<dbReference type="InterPro" id="IPR027417">
    <property type="entry name" value="P-loop_NTPase"/>
</dbReference>
<dbReference type="Pfam" id="PF05729">
    <property type="entry name" value="NACHT"/>
    <property type="match status" value="1"/>
</dbReference>
<feature type="transmembrane region" description="Helical" evidence="1">
    <location>
        <begin position="757"/>
        <end position="774"/>
    </location>
</feature>
<proteinExistence type="predicted"/>
<sequence>MSGVAEMRDELAAKHGDVLDDLHKLTSHELSHLRCSEFRGIARVVLGQLRIRVEVSDNCRADLLTWLLPRVVDHVRDRAFGSLVSGSYRRDKTLFKAAAATELLKIDKAHWDEQRKRLLVVRREEMPGDSEVTDRPRYRRLLAAAWLGVGRTTLPTEDDDELFEAFIEEMLGFLLDAKNREYLQDLIAQCEPPATAAQPAVQAPVRSEIDMTAAALNFGSRSVPASIQEPLGRLAGHVRQQLQYEQKENRFAEPLPIRLRWSKPEEAGLVSEPGVMAYHFGLADAASGPEVPETLEGIARLLHQQPRGRLVVLGDEGSGKSTLVTELALELLEIRGPGDLVPVIFRLASWDHKLVFEDWLIEELNSSNDFLKAKDHEEKKSFGARLVEGGHILAILDGFDEIPEALRQEVIARLNATLVRSDKVVITSRSAEYKQAVSAESGHVLTGAAAVTLRELSLGDIDLYLRGRSTTLIDDSDAMPTPWDSVISALWAHRRSPQVEMLLRLFETPLMVMLAKVVYANTDPAELLDTVKFANSGQFEERLLSAFVEARIVEVPRRSSTKNYSWKPEKIKYWLGFLATLLVAEKSSVLAWWRIGSRAVFPSIVSLAGVALVVGIPSMAGAIFLHMPWMYSLSLGPLAVALVAMFSVAGIEADPVHLDWKQVGPMLRAEFLEDSNYLVSFLFKLEGRFYLFLLLAGFFSSMGFMFNVSEVAALILFLVGLPLAVYVSFAVTPYSETEVATPQRLFWLDRAAGRRRAEAYFVVFVVPAGIALVLTGDLNYLGTLGALIAVSLLVANGTASGAFLVVSLMLNLFGLLPKRAMSFLQHAHKRGILRQVGGVYQFRHELLRDRLAYWFVHENTRHPRLISGIVSQAAENLGSAVPEKLV</sequence>